<gene>
    <name evidence="1" type="ORF">EH240_27610</name>
</gene>
<accession>A0A3P3F6J1</accession>
<dbReference type="OrthoDB" id="8096412at2"/>
<evidence type="ECO:0000313" key="2">
    <source>
        <dbReference type="Proteomes" id="UP000273786"/>
    </source>
</evidence>
<keyword evidence="2" id="KW-1185">Reference proteome</keyword>
<reference evidence="1 2" key="1">
    <citation type="submission" date="2018-11" db="EMBL/GenBank/DDBJ databases">
        <title>the genome of Mesorhizobium tamadayense DSM 28320.</title>
        <authorList>
            <person name="Gao J."/>
        </authorList>
    </citation>
    <scope>NUCLEOTIDE SEQUENCE [LARGE SCALE GENOMIC DNA]</scope>
    <source>
        <strain evidence="1 2">DSM 28320</strain>
    </source>
</reference>
<dbReference type="EMBL" id="RQXT01000044">
    <property type="protein sequence ID" value="RRH94249.1"/>
    <property type="molecule type" value="Genomic_DNA"/>
</dbReference>
<evidence type="ECO:0000313" key="1">
    <source>
        <dbReference type="EMBL" id="RRH94249.1"/>
    </source>
</evidence>
<dbReference type="Proteomes" id="UP000273786">
    <property type="component" value="Unassembled WGS sequence"/>
</dbReference>
<name>A0A3P3F6J1_9HYPH</name>
<organism evidence="1 2">
    <name type="scientific">Mesorhizobium tamadayense</name>
    <dbReference type="NCBI Taxonomy" id="425306"/>
    <lineage>
        <taxon>Bacteria</taxon>
        <taxon>Pseudomonadati</taxon>
        <taxon>Pseudomonadota</taxon>
        <taxon>Alphaproteobacteria</taxon>
        <taxon>Hyphomicrobiales</taxon>
        <taxon>Phyllobacteriaceae</taxon>
        <taxon>Mesorhizobium</taxon>
    </lineage>
</organism>
<comment type="caution">
    <text evidence="1">The sequence shown here is derived from an EMBL/GenBank/DDBJ whole genome shotgun (WGS) entry which is preliminary data.</text>
</comment>
<proteinExistence type="predicted"/>
<dbReference type="AlphaFoldDB" id="A0A3P3F6J1"/>
<protein>
    <submittedName>
        <fullName evidence="1">Uncharacterized protein</fullName>
    </submittedName>
</protein>
<dbReference type="RefSeq" id="WP_125004537.1">
    <property type="nucleotide sequence ID" value="NZ_RQXT01000044.1"/>
</dbReference>
<sequence length="78" mass="8291">MKNDPDCRAALHLIRMAIEETCPAGVLPSEEAVLGLYGPAPIHEAEALAKAIIATVEKLTADHPVDSNRSFTMVGHAD</sequence>